<sequence length="123" mass="13396">MVSNFLNIRVLCLVMVAMLPIVFSKHGYSHQHVHNPGYGGHGGGEEEEEGWRVNDHYTGDNKQHHESRDGGVVKGQYSLVEPGGSHRVVTYHADHTGFHAKVHRTPTHHGHGVAGGGGHHGGY</sequence>
<dbReference type="GO" id="GO:0042302">
    <property type="term" value="F:structural constituent of cuticle"/>
    <property type="evidence" value="ECO:0007669"/>
    <property type="project" value="UniProtKB-UniRule"/>
</dbReference>
<keyword evidence="1 2" id="KW-0193">Cuticle</keyword>
<reference evidence="5 6" key="1">
    <citation type="journal article" date="2016" name="Genome Biol. Evol.">
        <title>Gene Family Evolution Reflects Adaptation to Soil Environmental Stressors in the Genome of the Collembolan Orchesella cincta.</title>
        <authorList>
            <person name="Faddeeva-Vakhrusheva A."/>
            <person name="Derks M.F."/>
            <person name="Anvar S.Y."/>
            <person name="Agamennone V."/>
            <person name="Suring W."/>
            <person name="Smit S."/>
            <person name="van Straalen N.M."/>
            <person name="Roelofs D."/>
        </authorList>
    </citation>
    <scope>NUCLEOTIDE SEQUENCE [LARGE SCALE GENOMIC DNA]</scope>
    <source>
        <tissue evidence="5">Mixed pool</tissue>
    </source>
</reference>
<dbReference type="GO" id="GO:0005615">
    <property type="term" value="C:extracellular space"/>
    <property type="evidence" value="ECO:0007669"/>
    <property type="project" value="TreeGrafter"/>
</dbReference>
<dbReference type="GO" id="GO:0031012">
    <property type="term" value="C:extracellular matrix"/>
    <property type="evidence" value="ECO:0007669"/>
    <property type="project" value="TreeGrafter"/>
</dbReference>
<organism evidence="5 6">
    <name type="scientific">Orchesella cincta</name>
    <name type="common">Springtail</name>
    <name type="synonym">Podura cincta</name>
    <dbReference type="NCBI Taxonomy" id="48709"/>
    <lineage>
        <taxon>Eukaryota</taxon>
        <taxon>Metazoa</taxon>
        <taxon>Ecdysozoa</taxon>
        <taxon>Arthropoda</taxon>
        <taxon>Hexapoda</taxon>
        <taxon>Collembola</taxon>
        <taxon>Entomobryomorpha</taxon>
        <taxon>Entomobryoidea</taxon>
        <taxon>Orchesellidae</taxon>
        <taxon>Orchesellinae</taxon>
        <taxon>Orchesella</taxon>
    </lineage>
</organism>
<accession>A0A1D2MVU7</accession>
<name>A0A1D2MVU7_ORCCI</name>
<keyword evidence="4" id="KW-1133">Transmembrane helix</keyword>
<gene>
    <name evidence="5" type="ORF">Ocin01_09612</name>
</gene>
<dbReference type="InterPro" id="IPR051217">
    <property type="entry name" value="Insect_Cuticle_Struc_Prot"/>
</dbReference>
<dbReference type="EMBL" id="LJIJ01000475">
    <property type="protein sequence ID" value="ODM97072.1"/>
    <property type="molecule type" value="Genomic_DNA"/>
</dbReference>
<comment type="caution">
    <text evidence="5">The sequence shown here is derived from an EMBL/GenBank/DDBJ whole genome shotgun (WGS) entry which is preliminary data.</text>
</comment>
<dbReference type="OMA" id="HQTESRD"/>
<dbReference type="PROSITE" id="PS51155">
    <property type="entry name" value="CHIT_BIND_RR_2"/>
    <property type="match status" value="1"/>
</dbReference>
<protein>
    <submittedName>
        <fullName evidence="5">Cuticle protein 8</fullName>
    </submittedName>
</protein>
<proteinExistence type="predicted"/>
<evidence type="ECO:0000256" key="4">
    <source>
        <dbReference type="SAM" id="Phobius"/>
    </source>
</evidence>
<evidence type="ECO:0000256" key="1">
    <source>
        <dbReference type="ARBA" id="ARBA00022460"/>
    </source>
</evidence>
<feature type="transmembrane region" description="Helical" evidence="4">
    <location>
        <begin position="6"/>
        <end position="23"/>
    </location>
</feature>
<evidence type="ECO:0000313" key="5">
    <source>
        <dbReference type="EMBL" id="ODM97072.1"/>
    </source>
</evidence>
<feature type="compositionally biased region" description="Basic and acidic residues" evidence="3">
    <location>
        <begin position="50"/>
        <end position="71"/>
    </location>
</feature>
<keyword evidence="6" id="KW-1185">Reference proteome</keyword>
<keyword evidence="4" id="KW-0812">Transmembrane</keyword>
<evidence type="ECO:0000256" key="2">
    <source>
        <dbReference type="PROSITE-ProRule" id="PRU00497"/>
    </source>
</evidence>
<dbReference type="OrthoDB" id="6510765at2759"/>
<dbReference type="STRING" id="48709.A0A1D2MVU7"/>
<dbReference type="PANTHER" id="PTHR12236">
    <property type="entry name" value="STRUCTURAL CONTITUENT OF CUTICLE"/>
    <property type="match status" value="1"/>
</dbReference>
<feature type="region of interest" description="Disordered" evidence="3">
    <location>
        <begin position="34"/>
        <end position="72"/>
    </location>
</feature>
<dbReference type="AlphaFoldDB" id="A0A1D2MVU7"/>
<dbReference type="PANTHER" id="PTHR12236:SF95">
    <property type="entry name" value="CUTICULAR PROTEIN 76BD, ISOFORM C-RELATED"/>
    <property type="match status" value="1"/>
</dbReference>
<evidence type="ECO:0000256" key="3">
    <source>
        <dbReference type="SAM" id="MobiDB-lite"/>
    </source>
</evidence>
<keyword evidence="4" id="KW-0472">Membrane</keyword>
<dbReference type="Proteomes" id="UP000094527">
    <property type="component" value="Unassembled WGS sequence"/>
</dbReference>
<dbReference type="InterPro" id="IPR000618">
    <property type="entry name" value="Insect_cuticle"/>
</dbReference>
<dbReference type="Pfam" id="PF00379">
    <property type="entry name" value="Chitin_bind_4"/>
    <property type="match status" value="1"/>
</dbReference>
<evidence type="ECO:0000313" key="6">
    <source>
        <dbReference type="Proteomes" id="UP000094527"/>
    </source>
</evidence>